<name>H8XV23_FLAIG</name>
<protein>
    <submittedName>
        <fullName evidence="1">Uncharacterized protein</fullName>
    </submittedName>
</protein>
<keyword evidence="2" id="KW-1185">Reference proteome</keyword>
<evidence type="ECO:0000313" key="1">
    <source>
        <dbReference type="EMBL" id="CCG52993.1"/>
    </source>
</evidence>
<dbReference type="EMBL" id="HE774682">
    <property type="protein sequence ID" value="CCG52993.1"/>
    <property type="molecule type" value="Genomic_DNA"/>
</dbReference>
<dbReference type="PATRIC" id="fig|1094466.5.peg.1007"/>
<dbReference type="RefSeq" id="WP_014388121.1">
    <property type="nucleotide sequence ID" value="NC_017025.1"/>
</dbReference>
<dbReference type="Proteomes" id="UP000007599">
    <property type="component" value="Chromosome I"/>
</dbReference>
<dbReference type="STRING" id="1094466.KQS_05135"/>
<dbReference type="AlphaFoldDB" id="H8XV23"/>
<evidence type="ECO:0000313" key="2">
    <source>
        <dbReference type="Proteomes" id="UP000007599"/>
    </source>
</evidence>
<organism evidence="1 2">
    <name type="scientific">Flavobacterium indicum (strain DSM 17447 / CIP 109464 / GPTSA100-9)</name>
    <dbReference type="NCBI Taxonomy" id="1094466"/>
    <lineage>
        <taxon>Bacteria</taxon>
        <taxon>Pseudomonadati</taxon>
        <taxon>Bacteroidota</taxon>
        <taxon>Flavobacteriia</taxon>
        <taxon>Flavobacteriales</taxon>
        <taxon>Flavobacteriaceae</taxon>
        <taxon>Flavobacterium</taxon>
    </lineage>
</organism>
<gene>
    <name evidence="1" type="ordered locus">KQS_05135</name>
</gene>
<dbReference type="HOGENOM" id="CLU_1666817_0_0_10"/>
<reference evidence="1 2" key="1">
    <citation type="journal article" date="2012" name="J. Bacteriol.">
        <title>Complete Genome Sequence of Flavobacterium indicum GPSTA100-9T, Isolated from Warm Spring Water.</title>
        <authorList>
            <person name="Barbier P."/>
            <person name="Houel A."/>
            <person name="Loux V."/>
            <person name="Poulain J."/>
            <person name="Bernardet J.F."/>
            <person name="Touchon M."/>
            <person name="Duchaud E."/>
        </authorList>
    </citation>
    <scope>NUCLEOTIDE SEQUENCE [LARGE SCALE GENOMIC DNA]</scope>
    <source>
        <strain evidence="2">DSM 17447 / CIP 109464 / GPTSA100-9</strain>
    </source>
</reference>
<sequence>MEIEFFETKNYTELIPSNLLDDELCKKIGEKVTIMWFFKIPSEREVVEKGAEMEQPIIISSTNEFSDKLNESFFDTLAEKFDYIYDYDFNQTYQLFFRLNPISPPKYNTRMSWWDSNIICMEFVEAKWKIVNNKIWYYRELFNEDILKFGEVKIKNGR</sequence>
<accession>H8XV23</accession>
<proteinExistence type="predicted"/>
<dbReference type="KEGG" id="fin:KQS_05135"/>
<reference evidence="2" key="2">
    <citation type="submission" date="2012-03" db="EMBL/GenBank/DDBJ databases">
        <title>Complete genome sequence of Flavobacterium indicum GPTSA100-9T, isolated from warm spring water.</title>
        <authorList>
            <person name="Barbier P."/>
            <person name="Houel A."/>
            <person name="Loux V."/>
            <person name="Poulain J."/>
            <person name="Bernardet J.-F."/>
            <person name="Touchon M."/>
            <person name="Duchaud E."/>
        </authorList>
    </citation>
    <scope>NUCLEOTIDE SEQUENCE [LARGE SCALE GENOMIC DNA]</scope>
    <source>
        <strain evidence="2">DSM 17447 / CIP 109464 / GPTSA100-9</strain>
    </source>
</reference>